<dbReference type="InterPro" id="IPR003593">
    <property type="entry name" value="AAA+_ATPase"/>
</dbReference>
<dbReference type="InterPro" id="IPR017871">
    <property type="entry name" value="ABC_transporter-like_CS"/>
</dbReference>
<keyword evidence="2" id="KW-0067">ATP-binding</keyword>
<protein>
    <recommendedName>
        <fullName evidence="3">ABC transporter domain-containing protein</fullName>
    </recommendedName>
</protein>
<dbReference type="SMART" id="SM00382">
    <property type="entry name" value="AAA"/>
    <property type="match status" value="1"/>
</dbReference>
<keyword evidence="5" id="KW-1185">Reference proteome</keyword>
<evidence type="ECO:0000256" key="2">
    <source>
        <dbReference type="ARBA" id="ARBA00022840"/>
    </source>
</evidence>
<dbReference type="PANTHER" id="PTHR43119">
    <property type="entry name" value="ABC TRANSPORT PROTEIN ATP-BINDING COMPONENT-RELATED"/>
    <property type="match status" value="1"/>
</dbReference>
<comment type="caution">
    <text evidence="4">The sequence shown here is derived from an EMBL/GenBank/DDBJ whole genome shotgun (WGS) entry which is preliminary data.</text>
</comment>
<reference evidence="4 5" key="1">
    <citation type="submission" date="2024-05" db="EMBL/GenBank/DDBJ databases">
        <title>A draft genome resource for the thread blight pathogen Marasmius tenuissimus strain MS-2.</title>
        <authorList>
            <person name="Yulfo-Soto G.E."/>
            <person name="Baruah I.K."/>
            <person name="Amoako-Attah I."/>
            <person name="Bukari Y."/>
            <person name="Meinhardt L.W."/>
            <person name="Bailey B.A."/>
            <person name="Cohen S.P."/>
        </authorList>
    </citation>
    <scope>NUCLEOTIDE SEQUENCE [LARGE SCALE GENOMIC DNA]</scope>
    <source>
        <strain evidence="4 5">MS-2</strain>
    </source>
</reference>
<accession>A0ABR3ABQ1</accession>
<dbReference type="PANTHER" id="PTHR43119:SF1">
    <property type="entry name" value="ABC TRANSPORTER DOMAIN-CONTAINING PROTEIN"/>
    <property type="match status" value="1"/>
</dbReference>
<feature type="domain" description="ABC transporter" evidence="3">
    <location>
        <begin position="11"/>
        <end position="245"/>
    </location>
</feature>
<gene>
    <name evidence="4" type="ORF">AAF712_001257</name>
</gene>
<dbReference type="Gene3D" id="3.40.50.300">
    <property type="entry name" value="P-loop containing nucleotide triphosphate hydrolases"/>
    <property type="match status" value="1"/>
</dbReference>
<keyword evidence="1" id="KW-0547">Nucleotide-binding</keyword>
<name>A0ABR3ABQ1_9AGAR</name>
<dbReference type="InterPro" id="IPR027417">
    <property type="entry name" value="P-loop_NTPase"/>
</dbReference>
<dbReference type="PROSITE" id="PS00211">
    <property type="entry name" value="ABC_TRANSPORTER_1"/>
    <property type="match status" value="1"/>
</dbReference>
<organism evidence="4 5">
    <name type="scientific">Marasmius tenuissimus</name>
    <dbReference type="NCBI Taxonomy" id="585030"/>
    <lineage>
        <taxon>Eukaryota</taxon>
        <taxon>Fungi</taxon>
        <taxon>Dikarya</taxon>
        <taxon>Basidiomycota</taxon>
        <taxon>Agaricomycotina</taxon>
        <taxon>Agaricomycetes</taxon>
        <taxon>Agaricomycetidae</taxon>
        <taxon>Agaricales</taxon>
        <taxon>Marasmiineae</taxon>
        <taxon>Marasmiaceae</taxon>
        <taxon>Marasmius</taxon>
    </lineage>
</organism>
<evidence type="ECO:0000313" key="5">
    <source>
        <dbReference type="Proteomes" id="UP001437256"/>
    </source>
</evidence>
<evidence type="ECO:0000313" key="4">
    <source>
        <dbReference type="EMBL" id="KAL0071400.1"/>
    </source>
</evidence>
<dbReference type="SUPFAM" id="SSF52540">
    <property type="entry name" value="P-loop containing nucleoside triphosphate hydrolases"/>
    <property type="match status" value="1"/>
</dbReference>
<evidence type="ECO:0000256" key="1">
    <source>
        <dbReference type="ARBA" id="ARBA00022741"/>
    </source>
</evidence>
<dbReference type="InterPro" id="IPR003439">
    <property type="entry name" value="ABC_transporter-like_ATP-bd"/>
</dbReference>
<evidence type="ECO:0000259" key="3">
    <source>
        <dbReference type="PROSITE" id="PS50893"/>
    </source>
</evidence>
<dbReference type="EMBL" id="JBBXMP010000003">
    <property type="protein sequence ID" value="KAL0071400.1"/>
    <property type="molecule type" value="Genomic_DNA"/>
</dbReference>
<sequence>MSNSHSTEPILEIRQLSWATEHGVKIFDEAELTVNEGDVIILQGKSGSGKTTLLKCISHLNLYEGEVLFHGKTPKSYEIPSYRTKVAYIPQRPSLLPGTPRDFLKTVTGSFKARRKTTMKGSSSHEPEDQTFEVAQAFGVDSELWDRTWSNLSGGEIQRITLAIGIGLGTAEVLLLDEPTSALDPQSADEVEKYILSQVHDSTSELKAVVWITHSPEQAQRVGSRFVKIVNGRLVDDNGLDMDMV</sequence>
<proteinExistence type="predicted"/>
<dbReference type="Proteomes" id="UP001437256">
    <property type="component" value="Unassembled WGS sequence"/>
</dbReference>
<dbReference type="Pfam" id="PF00005">
    <property type="entry name" value="ABC_tran"/>
    <property type="match status" value="1"/>
</dbReference>
<dbReference type="PROSITE" id="PS50893">
    <property type="entry name" value="ABC_TRANSPORTER_2"/>
    <property type="match status" value="1"/>
</dbReference>